<comment type="caution">
    <text evidence="1">The sequence shown here is derived from an EMBL/GenBank/DDBJ whole genome shotgun (WGS) entry which is preliminary data.</text>
</comment>
<gene>
    <name evidence="1" type="ORF">FPE01S_03_00410</name>
</gene>
<accession>A0A0E9N1V7</accession>
<dbReference type="RefSeq" id="WP_046369988.1">
    <property type="nucleotide sequence ID" value="NZ_BBWV01000003.1"/>
</dbReference>
<proteinExistence type="predicted"/>
<organism evidence="1 2">
    <name type="scientific">Flavihumibacter petaseus NBRC 106054</name>
    <dbReference type="NCBI Taxonomy" id="1220578"/>
    <lineage>
        <taxon>Bacteria</taxon>
        <taxon>Pseudomonadati</taxon>
        <taxon>Bacteroidota</taxon>
        <taxon>Chitinophagia</taxon>
        <taxon>Chitinophagales</taxon>
        <taxon>Chitinophagaceae</taxon>
        <taxon>Flavihumibacter</taxon>
    </lineage>
</organism>
<keyword evidence="2" id="KW-1185">Reference proteome</keyword>
<dbReference type="STRING" id="1220578.FPE01S_03_00410"/>
<protein>
    <submittedName>
        <fullName evidence="1">Uncharacterized protein</fullName>
    </submittedName>
</protein>
<dbReference type="OrthoDB" id="680035at2"/>
<sequence>MKPFFISPSATHTVLQATGTEVHYEPAEHDITEGGEYLDDAIRMIEQPLEYIFTVTDFQNE</sequence>
<evidence type="ECO:0000313" key="1">
    <source>
        <dbReference type="EMBL" id="GAO44002.1"/>
    </source>
</evidence>
<reference evidence="1 2" key="1">
    <citation type="submission" date="2015-04" db="EMBL/GenBank/DDBJ databases">
        <title>Whole genome shotgun sequence of Flavihumibacter petaseus NBRC 106054.</title>
        <authorList>
            <person name="Miyazawa S."/>
            <person name="Hosoyama A."/>
            <person name="Hashimoto M."/>
            <person name="Noguchi M."/>
            <person name="Tsuchikane K."/>
            <person name="Ohji S."/>
            <person name="Yamazoe A."/>
            <person name="Ichikawa N."/>
            <person name="Kimura A."/>
            <person name="Fujita N."/>
        </authorList>
    </citation>
    <scope>NUCLEOTIDE SEQUENCE [LARGE SCALE GENOMIC DNA]</scope>
    <source>
        <strain evidence="1 2">NBRC 106054</strain>
    </source>
</reference>
<dbReference type="Proteomes" id="UP000033121">
    <property type="component" value="Unassembled WGS sequence"/>
</dbReference>
<evidence type="ECO:0000313" key="2">
    <source>
        <dbReference type="Proteomes" id="UP000033121"/>
    </source>
</evidence>
<name>A0A0E9N1V7_9BACT</name>
<dbReference type="AlphaFoldDB" id="A0A0E9N1V7"/>
<dbReference type="EMBL" id="BBWV01000003">
    <property type="protein sequence ID" value="GAO44002.1"/>
    <property type="molecule type" value="Genomic_DNA"/>
</dbReference>